<reference evidence="1 2" key="1">
    <citation type="submission" date="2019-07" db="EMBL/GenBank/DDBJ databases">
        <title>Characterization of Brevibacillus brevis HK544, as a potential biocontrol agent.</title>
        <authorList>
            <person name="Kim H."/>
        </authorList>
    </citation>
    <scope>NUCLEOTIDE SEQUENCE [LARGE SCALE GENOMIC DNA]</scope>
    <source>
        <strain evidence="1 2">HK544</strain>
    </source>
</reference>
<name>A0A517I1L6_BREBE</name>
<dbReference type="CDD" id="cd06154">
    <property type="entry name" value="YjgF_YER057c_UK114_like_6"/>
    <property type="match status" value="1"/>
</dbReference>
<dbReference type="PANTHER" id="PTHR43857:SF1">
    <property type="entry name" value="YJGH FAMILY PROTEIN"/>
    <property type="match status" value="1"/>
</dbReference>
<dbReference type="Gene3D" id="3.30.1330.40">
    <property type="entry name" value="RutC-like"/>
    <property type="match status" value="1"/>
</dbReference>
<dbReference type="EMBL" id="CP042161">
    <property type="protein sequence ID" value="QDS32760.1"/>
    <property type="molecule type" value="Genomic_DNA"/>
</dbReference>
<dbReference type="Proteomes" id="UP000317713">
    <property type="component" value="Chromosome"/>
</dbReference>
<dbReference type="InterPro" id="IPR035959">
    <property type="entry name" value="RutC-like_sf"/>
</dbReference>
<proteinExistence type="predicted"/>
<dbReference type="InterPro" id="IPR006175">
    <property type="entry name" value="YjgF/YER057c/UK114"/>
</dbReference>
<evidence type="ECO:0000313" key="2">
    <source>
        <dbReference type="Proteomes" id="UP000317713"/>
    </source>
</evidence>
<organism evidence="1 2">
    <name type="scientific">Brevibacillus brevis</name>
    <name type="common">Bacillus brevis</name>
    <dbReference type="NCBI Taxonomy" id="1393"/>
    <lineage>
        <taxon>Bacteria</taxon>
        <taxon>Bacillati</taxon>
        <taxon>Bacillota</taxon>
        <taxon>Bacilli</taxon>
        <taxon>Bacillales</taxon>
        <taxon>Paenibacillaceae</taxon>
        <taxon>Brevibacillus</taxon>
    </lineage>
</organism>
<dbReference type="Pfam" id="PF01042">
    <property type="entry name" value="Ribonuc_L-PSP"/>
    <property type="match status" value="1"/>
</dbReference>
<dbReference type="PANTHER" id="PTHR43857">
    <property type="entry name" value="BLR7761 PROTEIN"/>
    <property type="match status" value="1"/>
</dbReference>
<dbReference type="AlphaFoldDB" id="A0A517I1L6"/>
<accession>A0A517I1L6</accession>
<evidence type="ECO:0000313" key="1">
    <source>
        <dbReference type="EMBL" id="QDS32760.1"/>
    </source>
</evidence>
<protein>
    <submittedName>
        <fullName evidence="1">RidA family protein</fullName>
    </submittedName>
</protein>
<gene>
    <name evidence="1" type="ORF">FPS98_01515</name>
</gene>
<dbReference type="RefSeq" id="WP_144612907.1">
    <property type="nucleotide sequence ID" value="NZ_CP042161.1"/>
</dbReference>
<dbReference type="SUPFAM" id="SSF55298">
    <property type="entry name" value="YjgF-like"/>
    <property type="match status" value="1"/>
</dbReference>
<sequence length="126" mass="14174">MNRKKVFTGSPWEPVVGYCRAIRIGDRIEVAGTTAMKDGEVVGVGDAYAQTRFILETIEKALRELDADLSHVVRTRMFVTDISKWEEIGKAHGEFFREIQPAATMVEVRALIDPRLLVEIEVEAIV</sequence>